<organism evidence="1 2">
    <name type="scientific">Clunio marinus</name>
    <dbReference type="NCBI Taxonomy" id="568069"/>
    <lineage>
        <taxon>Eukaryota</taxon>
        <taxon>Metazoa</taxon>
        <taxon>Ecdysozoa</taxon>
        <taxon>Arthropoda</taxon>
        <taxon>Hexapoda</taxon>
        <taxon>Insecta</taxon>
        <taxon>Pterygota</taxon>
        <taxon>Neoptera</taxon>
        <taxon>Endopterygota</taxon>
        <taxon>Diptera</taxon>
        <taxon>Nematocera</taxon>
        <taxon>Chironomoidea</taxon>
        <taxon>Chironomidae</taxon>
        <taxon>Clunio</taxon>
    </lineage>
</organism>
<protein>
    <submittedName>
        <fullName evidence="1">CLUMA_CG016570, isoform A</fullName>
    </submittedName>
</protein>
<dbReference type="AlphaFoldDB" id="A0A1J1ISR1"/>
<evidence type="ECO:0000313" key="2">
    <source>
        <dbReference type="Proteomes" id="UP000183832"/>
    </source>
</evidence>
<dbReference type="EMBL" id="CVRI01000059">
    <property type="protein sequence ID" value="CRL03168.1"/>
    <property type="molecule type" value="Genomic_DNA"/>
</dbReference>
<name>A0A1J1ISR1_9DIPT</name>
<sequence length="300" mass="35025">MSINTTHNRGKVNNVIYNDRCGYAIIFYDPIYDLDAKIPPLRMSDLPYTIPIQRKSIACLKPAGKPVASIEVKREYKRPGDYEAAQDFIRRKIIERKMDEIREACANIRQCYKKAEKFDMKRREAISPRVKSKLRGKSSDEICDILVDDVMQNVDYVYERNLEEQGKTQKKLAVAALRRAAKAPKAIEKFHVKGTELDAVKEEENVHIENENIDKKDDDVKELTKALINRCEKKLHESSFDRSFHPNPPRCGLQNYSALKRRHLEVMCQRASDALLFEVTYGRTLRRMKNEIRRLRETYS</sequence>
<dbReference type="Proteomes" id="UP000183832">
    <property type="component" value="Unassembled WGS sequence"/>
</dbReference>
<dbReference type="OrthoDB" id="7786752at2759"/>
<evidence type="ECO:0000313" key="1">
    <source>
        <dbReference type="EMBL" id="CRL03168.1"/>
    </source>
</evidence>
<proteinExistence type="predicted"/>
<gene>
    <name evidence="1" type="ORF">CLUMA_CG016570</name>
</gene>
<accession>A0A1J1ISR1</accession>
<keyword evidence="2" id="KW-1185">Reference proteome</keyword>
<reference evidence="1 2" key="1">
    <citation type="submission" date="2015-04" db="EMBL/GenBank/DDBJ databases">
        <authorList>
            <person name="Syromyatnikov M.Y."/>
            <person name="Popov V.N."/>
        </authorList>
    </citation>
    <scope>NUCLEOTIDE SEQUENCE [LARGE SCALE GENOMIC DNA]</scope>
</reference>